<name>A0A388LFA3_CHABU</name>
<comment type="caution">
    <text evidence="1">The sequence shown here is derived from an EMBL/GenBank/DDBJ whole genome shotgun (WGS) entry which is preliminary data.</text>
</comment>
<reference evidence="1 2" key="1">
    <citation type="journal article" date="2018" name="Cell">
        <title>The Chara Genome: Secondary Complexity and Implications for Plant Terrestrialization.</title>
        <authorList>
            <person name="Nishiyama T."/>
            <person name="Sakayama H."/>
            <person name="Vries J.D."/>
            <person name="Buschmann H."/>
            <person name="Saint-Marcoux D."/>
            <person name="Ullrich K.K."/>
            <person name="Haas F.B."/>
            <person name="Vanderstraeten L."/>
            <person name="Becker D."/>
            <person name="Lang D."/>
            <person name="Vosolsobe S."/>
            <person name="Rombauts S."/>
            <person name="Wilhelmsson P.K.I."/>
            <person name="Janitza P."/>
            <person name="Kern R."/>
            <person name="Heyl A."/>
            <person name="Rumpler F."/>
            <person name="Villalobos L.I.A.C."/>
            <person name="Clay J.M."/>
            <person name="Skokan R."/>
            <person name="Toyoda A."/>
            <person name="Suzuki Y."/>
            <person name="Kagoshima H."/>
            <person name="Schijlen E."/>
            <person name="Tajeshwar N."/>
            <person name="Catarino B."/>
            <person name="Hetherington A.J."/>
            <person name="Saltykova A."/>
            <person name="Bonnot C."/>
            <person name="Breuninger H."/>
            <person name="Symeonidi A."/>
            <person name="Radhakrishnan G.V."/>
            <person name="Van Nieuwerburgh F."/>
            <person name="Deforce D."/>
            <person name="Chang C."/>
            <person name="Karol K.G."/>
            <person name="Hedrich R."/>
            <person name="Ulvskov P."/>
            <person name="Glockner G."/>
            <person name="Delwiche C.F."/>
            <person name="Petrasek J."/>
            <person name="Van de Peer Y."/>
            <person name="Friml J."/>
            <person name="Beilby M."/>
            <person name="Dolan L."/>
            <person name="Kohara Y."/>
            <person name="Sugano S."/>
            <person name="Fujiyama A."/>
            <person name="Delaux P.-M."/>
            <person name="Quint M."/>
            <person name="TheiBen G."/>
            <person name="Hagemann M."/>
            <person name="Harholt J."/>
            <person name="Dunand C."/>
            <person name="Zachgo S."/>
            <person name="Langdale J."/>
            <person name="Maumus F."/>
            <person name="Straeten D.V.D."/>
            <person name="Gould S.B."/>
            <person name="Rensing S.A."/>
        </authorList>
    </citation>
    <scope>NUCLEOTIDE SEQUENCE [LARGE SCALE GENOMIC DNA]</scope>
    <source>
        <strain evidence="1 2">S276</strain>
    </source>
</reference>
<evidence type="ECO:0000313" key="1">
    <source>
        <dbReference type="EMBL" id="GBG80994.1"/>
    </source>
</evidence>
<dbReference type="Proteomes" id="UP000265515">
    <property type="component" value="Unassembled WGS sequence"/>
</dbReference>
<proteinExistence type="predicted"/>
<dbReference type="Gramene" id="GBG80994">
    <property type="protein sequence ID" value="GBG80994"/>
    <property type="gene ID" value="CBR_g31550"/>
</dbReference>
<dbReference type="AlphaFoldDB" id="A0A388LFA3"/>
<protein>
    <submittedName>
        <fullName evidence="1">Uncharacterized protein</fullName>
    </submittedName>
</protein>
<sequence length="179" mass="20908">MEEDQVGERREIPPAVNYWAMEDRACQSIGHCYDEGVFPATSTVVGEVIEDERGRRFRVNDSFDAIKERWLKERTVIVIFQDEARDLTRAVKEDLVRAFEDGWFARRLFNPEIRRGRVKFEAPNVLSYVAKAVEVAAWMVRKGSTRLNLRGEDYPVTFKAWMTKAELKEVRLQDAETNF</sequence>
<organism evidence="1 2">
    <name type="scientific">Chara braunii</name>
    <name type="common">Braun's stonewort</name>
    <dbReference type="NCBI Taxonomy" id="69332"/>
    <lineage>
        <taxon>Eukaryota</taxon>
        <taxon>Viridiplantae</taxon>
        <taxon>Streptophyta</taxon>
        <taxon>Charophyceae</taxon>
        <taxon>Charales</taxon>
        <taxon>Characeae</taxon>
        <taxon>Chara</taxon>
    </lineage>
</organism>
<dbReference type="STRING" id="69332.A0A388LFA3"/>
<dbReference type="EMBL" id="BFEA01000362">
    <property type="protein sequence ID" value="GBG80994.1"/>
    <property type="molecule type" value="Genomic_DNA"/>
</dbReference>
<gene>
    <name evidence="1" type="ORF">CBR_g31550</name>
</gene>
<evidence type="ECO:0000313" key="2">
    <source>
        <dbReference type="Proteomes" id="UP000265515"/>
    </source>
</evidence>
<accession>A0A388LFA3</accession>
<keyword evidence="2" id="KW-1185">Reference proteome</keyword>